<dbReference type="Pfam" id="PF09736">
    <property type="entry name" value="Bud13"/>
    <property type="match status" value="1"/>
</dbReference>
<dbReference type="GO" id="GO:0070274">
    <property type="term" value="C:RES complex"/>
    <property type="evidence" value="ECO:0007669"/>
    <property type="project" value="TreeGrafter"/>
</dbReference>
<dbReference type="HOGENOM" id="CLU_024195_0_1_1"/>
<dbReference type="InParanoid" id="S8FW54"/>
<dbReference type="PANTHER" id="PTHR31809">
    <property type="entry name" value="BUD13 HOMOLOG"/>
    <property type="match status" value="1"/>
</dbReference>
<evidence type="ECO:0000313" key="4">
    <source>
        <dbReference type="Proteomes" id="UP000015241"/>
    </source>
</evidence>
<dbReference type="FunCoup" id="S8FW54">
    <property type="interactions" value="87"/>
</dbReference>
<dbReference type="STRING" id="743788.S8FW54"/>
<dbReference type="GO" id="GO:0000398">
    <property type="term" value="P:mRNA splicing, via spliceosome"/>
    <property type="evidence" value="ECO:0007669"/>
    <property type="project" value="TreeGrafter"/>
</dbReference>
<organism evidence="3 4">
    <name type="scientific">Fomitopsis schrenkii</name>
    <name type="common">Brown rot fungus</name>
    <dbReference type="NCBI Taxonomy" id="2126942"/>
    <lineage>
        <taxon>Eukaryota</taxon>
        <taxon>Fungi</taxon>
        <taxon>Dikarya</taxon>
        <taxon>Basidiomycota</taxon>
        <taxon>Agaricomycotina</taxon>
        <taxon>Agaricomycetes</taxon>
        <taxon>Polyporales</taxon>
        <taxon>Fomitopsis</taxon>
    </lineage>
</organism>
<dbReference type="EMBL" id="KE504124">
    <property type="protein sequence ID" value="EPT05336.1"/>
    <property type="molecule type" value="Genomic_DNA"/>
</dbReference>
<evidence type="ECO:0008006" key="5">
    <source>
        <dbReference type="Google" id="ProtNLM"/>
    </source>
</evidence>
<sequence length="315" mass="35341">MSDPSLKAYLAAKYMSGPKADAILSRTTAGSGTAKKKKRKAGTSKASSSGAGPSFIKDDDVPGWDATHQRDDEDDAADALVAEDRGFKKRQRTDEGSGWATIRGGEREESPPPAADEQPQVVEEEPKFRGGLITGEQLKKTLPREKSAKAGQEDVKQAQETVYRDSSGRRVDMAAERAEAARKKREREEAEAKKLEWGKGLVQREGQEKRKAEEAKMRAKPFARDRNDAEMNEELKAQERWNDPAMAFLTKTRSKGPRKPEYTGPPPPPNRFGIKPGYRWDGVDRGNGFEKKLFQRQNEKRRRGLESYQWSVDDM</sequence>
<dbReference type="eggNOG" id="KOG2654">
    <property type="taxonomic scope" value="Eukaryota"/>
</dbReference>
<protein>
    <recommendedName>
        <fullName evidence="5">Pre-mRNA-splicing factor CWC26</fullName>
    </recommendedName>
</protein>
<keyword evidence="4" id="KW-1185">Reference proteome</keyword>
<evidence type="ECO:0000256" key="2">
    <source>
        <dbReference type="SAM" id="MobiDB-lite"/>
    </source>
</evidence>
<dbReference type="Proteomes" id="UP000015241">
    <property type="component" value="Unassembled WGS sequence"/>
</dbReference>
<dbReference type="InterPro" id="IPR051112">
    <property type="entry name" value="CWC26_splicing_factor"/>
</dbReference>
<gene>
    <name evidence="3" type="ORF">FOMPIDRAFT_1156124</name>
</gene>
<comment type="similarity">
    <text evidence="1">Belongs to the CWC26 family.</text>
</comment>
<dbReference type="GO" id="GO:0005684">
    <property type="term" value="C:U2-type spliceosomal complex"/>
    <property type="evidence" value="ECO:0007669"/>
    <property type="project" value="TreeGrafter"/>
</dbReference>
<feature type="compositionally biased region" description="Basic and acidic residues" evidence="2">
    <location>
        <begin position="205"/>
        <end position="229"/>
    </location>
</feature>
<proteinExistence type="inferred from homology"/>
<feature type="compositionally biased region" description="Low complexity" evidence="2">
    <location>
        <begin position="43"/>
        <end position="52"/>
    </location>
</feature>
<feature type="region of interest" description="Disordered" evidence="2">
    <location>
        <begin position="20"/>
        <end position="229"/>
    </location>
</feature>
<feature type="region of interest" description="Disordered" evidence="2">
    <location>
        <begin position="251"/>
        <end position="277"/>
    </location>
</feature>
<evidence type="ECO:0000256" key="1">
    <source>
        <dbReference type="ARBA" id="ARBA00011069"/>
    </source>
</evidence>
<dbReference type="InterPro" id="IPR018609">
    <property type="entry name" value="Bud13"/>
</dbReference>
<feature type="compositionally biased region" description="Basic and acidic residues" evidence="2">
    <location>
        <begin position="137"/>
        <end position="197"/>
    </location>
</feature>
<dbReference type="PANTHER" id="PTHR31809:SF0">
    <property type="entry name" value="BUD13 HOMOLOG"/>
    <property type="match status" value="1"/>
</dbReference>
<dbReference type="AlphaFoldDB" id="S8FW54"/>
<evidence type="ECO:0000313" key="3">
    <source>
        <dbReference type="EMBL" id="EPT05336.1"/>
    </source>
</evidence>
<dbReference type="GO" id="GO:0003723">
    <property type="term" value="F:RNA binding"/>
    <property type="evidence" value="ECO:0007669"/>
    <property type="project" value="TreeGrafter"/>
</dbReference>
<accession>S8FW54</accession>
<dbReference type="OrthoDB" id="6022at2759"/>
<name>S8FW54_FOMSC</name>
<reference evidence="3 4" key="1">
    <citation type="journal article" date="2012" name="Science">
        <title>The Paleozoic origin of enzymatic lignin decomposition reconstructed from 31 fungal genomes.</title>
        <authorList>
            <person name="Floudas D."/>
            <person name="Binder M."/>
            <person name="Riley R."/>
            <person name="Barry K."/>
            <person name="Blanchette R.A."/>
            <person name="Henrissat B."/>
            <person name="Martinez A.T."/>
            <person name="Otillar R."/>
            <person name="Spatafora J.W."/>
            <person name="Yadav J.S."/>
            <person name="Aerts A."/>
            <person name="Benoit I."/>
            <person name="Boyd A."/>
            <person name="Carlson A."/>
            <person name="Copeland A."/>
            <person name="Coutinho P.M."/>
            <person name="de Vries R.P."/>
            <person name="Ferreira P."/>
            <person name="Findley K."/>
            <person name="Foster B."/>
            <person name="Gaskell J."/>
            <person name="Glotzer D."/>
            <person name="Gorecki P."/>
            <person name="Heitman J."/>
            <person name="Hesse C."/>
            <person name="Hori C."/>
            <person name="Igarashi K."/>
            <person name="Jurgens J.A."/>
            <person name="Kallen N."/>
            <person name="Kersten P."/>
            <person name="Kohler A."/>
            <person name="Kuees U."/>
            <person name="Kumar T.K.A."/>
            <person name="Kuo A."/>
            <person name="LaButti K."/>
            <person name="Larrondo L.F."/>
            <person name="Lindquist E."/>
            <person name="Ling A."/>
            <person name="Lombard V."/>
            <person name="Lucas S."/>
            <person name="Lundell T."/>
            <person name="Martin R."/>
            <person name="McLaughlin D.J."/>
            <person name="Morgenstern I."/>
            <person name="Morin E."/>
            <person name="Murat C."/>
            <person name="Nagy L.G."/>
            <person name="Nolan M."/>
            <person name="Ohm R.A."/>
            <person name="Patyshakuliyeva A."/>
            <person name="Rokas A."/>
            <person name="Ruiz-Duenas F.J."/>
            <person name="Sabat G."/>
            <person name="Salamov A."/>
            <person name="Samejima M."/>
            <person name="Schmutz J."/>
            <person name="Slot J.C."/>
            <person name="St John F."/>
            <person name="Stenlid J."/>
            <person name="Sun H."/>
            <person name="Sun S."/>
            <person name="Syed K."/>
            <person name="Tsang A."/>
            <person name="Wiebenga A."/>
            <person name="Young D."/>
            <person name="Pisabarro A."/>
            <person name="Eastwood D.C."/>
            <person name="Martin F."/>
            <person name="Cullen D."/>
            <person name="Grigoriev I.V."/>
            <person name="Hibbett D.S."/>
        </authorList>
    </citation>
    <scope>NUCLEOTIDE SEQUENCE</scope>
    <source>
        <strain evidence="4">FP-58527</strain>
    </source>
</reference>